<dbReference type="Proteomes" id="UP000709295">
    <property type="component" value="Unassembled WGS sequence"/>
</dbReference>
<organism evidence="1 2">
    <name type="scientific">Phytophthora aleatoria</name>
    <dbReference type="NCBI Taxonomy" id="2496075"/>
    <lineage>
        <taxon>Eukaryota</taxon>
        <taxon>Sar</taxon>
        <taxon>Stramenopiles</taxon>
        <taxon>Oomycota</taxon>
        <taxon>Peronosporomycetes</taxon>
        <taxon>Peronosporales</taxon>
        <taxon>Peronosporaceae</taxon>
        <taxon>Phytophthora</taxon>
    </lineage>
</organism>
<evidence type="ECO:0000313" key="1">
    <source>
        <dbReference type="EMBL" id="KAG6942969.1"/>
    </source>
</evidence>
<accession>A0A8J5MBW6</accession>
<feature type="non-terminal residue" evidence="1">
    <location>
        <position position="256"/>
    </location>
</feature>
<name>A0A8J5MBW6_9STRA</name>
<protein>
    <submittedName>
        <fullName evidence="1">Uncharacterized protein</fullName>
    </submittedName>
</protein>
<reference evidence="1" key="1">
    <citation type="submission" date="2021-01" db="EMBL/GenBank/DDBJ databases">
        <title>Phytophthora aleatoria, a newly-described species from Pinus radiata is distinct from Phytophthora cactorum isolates based on comparative genomics.</title>
        <authorList>
            <person name="Mcdougal R."/>
            <person name="Panda P."/>
            <person name="Williams N."/>
            <person name="Studholme D.J."/>
        </authorList>
    </citation>
    <scope>NUCLEOTIDE SEQUENCE</scope>
    <source>
        <strain evidence="1">NZFS 4037</strain>
    </source>
</reference>
<keyword evidence="2" id="KW-1185">Reference proteome</keyword>
<feature type="non-terminal residue" evidence="1">
    <location>
        <position position="1"/>
    </location>
</feature>
<dbReference type="AlphaFoldDB" id="A0A8J5MBW6"/>
<dbReference type="EMBL" id="JAENGY010002885">
    <property type="protein sequence ID" value="KAG6942969.1"/>
    <property type="molecule type" value="Genomic_DNA"/>
</dbReference>
<gene>
    <name evidence="1" type="ORF">JG688_00017841</name>
</gene>
<evidence type="ECO:0000313" key="2">
    <source>
        <dbReference type="Proteomes" id="UP000709295"/>
    </source>
</evidence>
<sequence>LRPRAVVTALADSLANNKVLAHLDLSSNRLDLEDCTLLAKQLENNQTRIGLHMSGNCAVMDSRGFLIPKAQAHHEEGYTEFLSEAKILDESSEYCSLPDLENVFVAANLELTQEAKEKDNPDRSLTRFEFLECIIRIATNKYFRTNVCDTPAKAVDKLLQENIQPVASEDANEFRSRFLYTEEVSDAFTDHITLLQELYDANMGKYCKPGEKKGMHLVEFLVLLEKYQVFCDSFRVRDVKDPFLACKLMVLDEMTT</sequence>
<comment type="caution">
    <text evidence="1">The sequence shown here is derived from an EMBL/GenBank/DDBJ whole genome shotgun (WGS) entry which is preliminary data.</text>
</comment>
<proteinExistence type="predicted"/>